<keyword evidence="3" id="KW-1185">Reference proteome</keyword>
<dbReference type="OrthoDB" id="10001255at2"/>
<evidence type="ECO:0000256" key="1">
    <source>
        <dbReference type="SAM" id="MobiDB-lite"/>
    </source>
</evidence>
<dbReference type="RefSeq" id="WP_147430061.1">
    <property type="nucleotide sequence ID" value="NZ_RBKS01000001.1"/>
</dbReference>
<sequence length="83" mass="8300">MASAVGLCADTVPSTSPPDLEGCGSRAVASAAHEFAVWYHVTWCEIESALHAASAGAMSAAHLYATADDGVAAAADSSRVAVH</sequence>
<dbReference type="EMBL" id="RBKS01000001">
    <property type="protein sequence ID" value="RKR73476.1"/>
    <property type="molecule type" value="Genomic_DNA"/>
</dbReference>
<reference evidence="2 3" key="1">
    <citation type="submission" date="2018-10" db="EMBL/GenBank/DDBJ databases">
        <title>Sequencing the genomes of 1000 actinobacteria strains.</title>
        <authorList>
            <person name="Klenk H.-P."/>
        </authorList>
    </citation>
    <scope>NUCLEOTIDE SEQUENCE [LARGE SCALE GENOMIC DNA]</scope>
    <source>
        <strain evidence="2 3">DSM 17894</strain>
    </source>
</reference>
<organism evidence="2 3">
    <name type="scientific">Frondihabitans australicus</name>
    <dbReference type="NCBI Taxonomy" id="386892"/>
    <lineage>
        <taxon>Bacteria</taxon>
        <taxon>Bacillati</taxon>
        <taxon>Actinomycetota</taxon>
        <taxon>Actinomycetes</taxon>
        <taxon>Micrococcales</taxon>
        <taxon>Microbacteriaceae</taxon>
        <taxon>Frondihabitans</taxon>
    </lineage>
</organism>
<proteinExistence type="predicted"/>
<feature type="region of interest" description="Disordered" evidence="1">
    <location>
        <begin position="1"/>
        <end position="20"/>
    </location>
</feature>
<evidence type="ECO:0000313" key="2">
    <source>
        <dbReference type="EMBL" id="RKR73476.1"/>
    </source>
</evidence>
<dbReference type="AlphaFoldDB" id="A0A495IEP7"/>
<protein>
    <submittedName>
        <fullName evidence="2">Uncharacterized protein</fullName>
    </submittedName>
</protein>
<dbReference type="Proteomes" id="UP000280008">
    <property type="component" value="Unassembled WGS sequence"/>
</dbReference>
<accession>A0A495IEP7</accession>
<gene>
    <name evidence="2" type="ORF">C8E83_0569</name>
</gene>
<evidence type="ECO:0000313" key="3">
    <source>
        <dbReference type="Proteomes" id="UP000280008"/>
    </source>
</evidence>
<comment type="caution">
    <text evidence="2">The sequence shown here is derived from an EMBL/GenBank/DDBJ whole genome shotgun (WGS) entry which is preliminary data.</text>
</comment>
<name>A0A495IEP7_9MICO</name>